<dbReference type="PANTHER" id="PTHR35519:SF2">
    <property type="entry name" value="PH DOMAIN PROTEIN"/>
    <property type="match status" value="1"/>
</dbReference>
<keyword evidence="1" id="KW-0472">Membrane</keyword>
<gene>
    <name evidence="2" type="ORF">PUNSTDRAFT_138982</name>
</gene>
<dbReference type="KEGG" id="psq:PUNSTDRAFT_138982"/>
<dbReference type="OrthoDB" id="2241241at2759"/>
<reference evidence="3" key="1">
    <citation type="journal article" date="2012" name="Science">
        <title>The Paleozoic origin of enzymatic lignin decomposition reconstructed from 31 fungal genomes.</title>
        <authorList>
            <person name="Floudas D."/>
            <person name="Binder M."/>
            <person name="Riley R."/>
            <person name="Barry K."/>
            <person name="Blanchette R.A."/>
            <person name="Henrissat B."/>
            <person name="Martinez A.T."/>
            <person name="Otillar R."/>
            <person name="Spatafora J.W."/>
            <person name="Yadav J.S."/>
            <person name="Aerts A."/>
            <person name="Benoit I."/>
            <person name="Boyd A."/>
            <person name="Carlson A."/>
            <person name="Copeland A."/>
            <person name="Coutinho P.M."/>
            <person name="de Vries R.P."/>
            <person name="Ferreira P."/>
            <person name="Findley K."/>
            <person name="Foster B."/>
            <person name="Gaskell J."/>
            <person name="Glotzer D."/>
            <person name="Gorecki P."/>
            <person name="Heitman J."/>
            <person name="Hesse C."/>
            <person name="Hori C."/>
            <person name="Igarashi K."/>
            <person name="Jurgens J.A."/>
            <person name="Kallen N."/>
            <person name="Kersten P."/>
            <person name="Kohler A."/>
            <person name="Kuees U."/>
            <person name="Kumar T.K.A."/>
            <person name="Kuo A."/>
            <person name="LaButti K."/>
            <person name="Larrondo L.F."/>
            <person name="Lindquist E."/>
            <person name="Ling A."/>
            <person name="Lombard V."/>
            <person name="Lucas S."/>
            <person name="Lundell T."/>
            <person name="Martin R."/>
            <person name="McLaughlin D.J."/>
            <person name="Morgenstern I."/>
            <person name="Morin E."/>
            <person name="Murat C."/>
            <person name="Nagy L.G."/>
            <person name="Nolan M."/>
            <person name="Ohm R.A."/>
            <person name="Patyshakuliyeva A."/>
            <person name="Rokas A."/>
            <person name="Ruiz-Duenas F.J."/>
            <person name="Sabat G."/>
            <person name="Salamov A."/>
            <person name="Samejima M."/>
            <person name="Schmutz J."/>
            <person name="Slot J.C."/>
            <person name="St John F."/>
            <person name="Stenlid J."/>
            <person name="Sun H."/>
            <person name="Sun S."/>
            <person name="Syed K."/>
            <person name="Tsang A."/>
            <person name="Wiebenga A."/>
            <person name="Young D."/>
            <person name="Pisabarro A."/>
            <person name="Eastwood D.C."/>
            <person name="Martin F."/>
            <person name="Cullen D."/>
            <person name="Grigoriev I.V."/>
            <person name="Hibbett D.S."/>
        </authorList>
    </citation>
    <scope>NUCLEOTIDE SEQUENCE [LARGE SCALE GENOMIC DNA]</scope>
    <source>
        <strain evidence="3">HHB-11173 SS5</strain>
    </source>
</reference>
<evidence type="ECO:0000313" key="2">
    <source>
        <dbReference type="EMBL" id="EIN03938.1"/>
    </source>
</evidence>
<dbReference type="InterPro" id="IPR025187">
    <property type="entry name" value="DUF4112"/>
</dbReference>
<dbReference type="Pfam" id="PF13430">
    <property type="entry name" value="DUF4112"/>
    <property type="match status" value="1"/>
</dbReference>
<dbReference type="EMBL" id="JH687557">
    <property type="protein sequence ID" value="EIN03938.1"/>
    <property type="molecule type" value="Genomic_DNA"/>
</dbReference>
<keyword evidence="1" id="KW-1133">Transmembrane helix</keyword>
<dbReference type="GeneID" id="18880208"/>
<evidence type="ECO:0000313" key="3">
    <source>
        <dbReference type="Proteomes" id="UP000054196"/>
    </source>
</evidence>
<accession>R7S141</accession>
<feature type="transmembrane region" description="Helical" evidence="1">
    <location>
        <begin position="100"/>
        <end position="123"/>
    </location>
</feature>
<sequence length="208" mass="22359">MSEPGTQSNGQSYRPRFYTAYRTPRTNEEAQNLYNHIRTIAYALDSLSGAIPGLDRLPFDVGLEAVIGAILPVAGDFIGALAGLYVIYLCWLFGVGNWILGQMIVNVIIDAVVGIIPFVGDVLDVAWKSNMRNLGLLEDFLVKSAKRGGFQVQVAPPYQWNKNNATSGGPGRSASSGAGNGLDWTSILGWFVNQARSNSGSGGRFGGW</sequence>
<dbReference type="PANTHER" id="PTHR35519">
    <property type="entry name" value="MEMBRANE PROTEINS"/>
    <property type="match status" value="1"/>
</dbReference>
<evidence type="ECO:0000256" key="1">
    <source>
        <dbReference type="SAM" id="Phobius"/>
    </source>
</evidence>
<protein>
    <submittedName>
        <fullName evidence="2">Uncharacterized protein</fullName>
    </submittedName>
</protein>
<keyword evidence="1" id="KW-0812">Transmembrane</keyword>
<feature type="transmembrane region" description="Helical" evidence="1">
    <location>
        <begin position="66"/>
        <end position="94"/>
    </location>
</feature>
<dbReference type="Proteomes" id="UP000054196">
    <property type="component" value="Unassembled WGS sequence"/>
</dbReference>
<dbReference type="AlphaFoldDB" id="R7S141"/>
<name>R7S141_PUNST</name>
<dbReference type="eggNOG" id="ENOG502SADI">
    <property type="taxonomic scope" value="Eukaryota"/>
</dbReference>
<dbReference type="HOGENOM" id="CLU_098390_0_0_1"/>
<dbReference type="RefSeq" id="XP_007388727.1">
    <property type="nucleotide sequence ID" value="XM_007388665.1"/>
</dbReference>
<keyword evidence="3" id="KW-1185">Reference proteome</keyword>
<organism evidence="2 3">
    <name type="scientific">Punctularia strigosozonata (strain HHB-11173)</name>
    <name type="common">White-rot fungus</name>
    <dbReference type="NCBI Taxonomy" id="741275"/>
    <lineage>
        <taxon>Eukaryota</taxon>
        <taxon>Fungi</taxon>
        <taxon>Dikarya</taxon>
        <taxon>Basidiomycota</taxon>
        <taxon>Agaricomycotina</taxon>
        <taxon>Agaricomycetes</taxon>
        <taxon>Corticiales</taxon>
        <taxon>Punctulariaceae</taxon>
        <taxon>Punctularia</taxon>
    </lineage>
</organism>
<proteinExistence type="predicted"/>